<comment type="caution">
    <text evidence="2">The sequence shown here is derived from an EMBL/GenBank/DDBJ whole genome shotgun (WGS) entry which is preliminary data.</text>
</comment>
<dbReference type="InterPro" id="IPR025737">
    <property type="entry name" value="FApF"/>
</dbReference>
<reference evidence="2 3" key="1">
    <citation type="submission" date="2018-12" db="EMBL/GenBank/DDBJ databases">
        <title>Sequencing of bacterial isolates from soil warming experiment in Harvard Forest, Massachusetts, USA.</title>
        <authorList>
            <person name="Deangelis K."/>
        </authorList>
    </citation>
    <scope>NUCLEOTIDE SEQUENCE [LARGE SCALE GENOMIC DNA]</scope>
    <source>
        <strain evidence="2 3">EB153</strain>
    </source>
</reference>
<evidence type="ECO:0000313" key="2">
    <source>
        <dbReference type="EMBL" id="RSL16483.1"/>
    </source>
</evidence>
<keyword evidence="1" id="KW-0732">Signal</keyword>
<dbReference type="PROSITE" id="PS51257">
    <property type="entry name" value="PROKAR_LIPOPROTEIN"/>
    <property type="match status" value="1"/>
</dbReference>
<organism evidence="2 3">
    <name type="scientific">Edaphobacter aggregans</name>
    <dbReference type="NCBI Taxonomy" id="570835"/>
    <lineage>
        <taxon>Bacteria</taxon>
        <taxon>Pseudomonadati</taxon>
        <taxon>Acidobacteriota</taxon>
        <taxon>Terriglobia</taxon>
        <taxon>Terriglobales</taxon>
        <taxon>Acidobacteriaceae</taxon>
        <taxon>Edaphobacter</taxon>
    </lineage>
</organism>
<feature type="chain" id="PRO_5018783181" description="Outer membrane beta-barrel porin/alpha-amylase" evidence="1">
    <location>
        <begin position="22"/>
        <end position="278"/>
    </location>
</feature>
<dbReference type="Pfam" id="PF13557">
    <property type="entry name" value="Phenol_MetA_deg"/>
    <property type="match status" value="1"/>
</dbReference>
<gene>
    <name evidence="2" type="ORF">EDE15_1999</name>
</gene>
<protein>
    <recommendedName>
        <fullName evidence="4">Outer membrane beta-barrel porin/alpha-amylase</fullName>
    </recommendedName>
</protein>
<evidence type="ECO:0000256" key="1">
    <source>
        <dbReference type="SAM" id="SignalP"/>
    </source>
</evidence>
<accession>A0A3R9NTK7</accession>
<dbReference type="EMBL" id="RSDW01000001">
    <property type="protein sequence ID" value="RSL16483.1"/>
    <property type="molecule type" value="Genomic_DNA"/>
</dbReference>
<keyword evidence="3" id="KW-1185">Reference proteome</keyword>
<dbReference type="OrthoDB" id="7261515at2"/>
<dbReference type="RefSeq" id="WP_125485078.1">
    <property type="nucleotide sequence ID" value="NZ_RSDW01000001.1"/>
</dbReference>
<feature type="signal peptide" evidence="1">
    <location>
        <begin position="1"/>
        <end position="21"/>
    </location>
</feature>
<sequence>MTRVKTSVALFFSLACSTVFAQTSFFHSWQDRVRATSAAQPGWVVPVVAPSSVIVQLARFDFVRQYTSTHTETWNYGNGKGVNLIPFAATEVDINFPAYIEHNTPKVQDGAGDFSVVGKYRPFAGNKENGNYSTAVQVAFSVPTGSYKNGTAVSTITPTVVGGKGFGRFDVQSAIGGILPTGSVTTIGRTISWNTVAQYKVGNYLWPELEVNSSYYHGGANNGKNQTFLTPGIMMSKIKLRRDPRDRLGLVLGTGMQIATSSFHSYNHGLVITGRLTF</sequence>
<evidence type="ECO:0000313" key="3">
    <source>
        <dbReference type="Proteomes" id="UP000269669"/>
    </source>
</evidence>
<dbReference type="AlphaFoldDB" id="A0A3R9NTK7"/>
<proteinExistence type="predicted"/>
<dbReference type="Proteomes" id="UP000269669">
    <property type="component" value="Unassembled WGS sequence"/>
</dbReference>
<evidence type="ECO:0008006" key="4">
    <source>
        <dbReference type="Google" id="ProtNLM"/>
    </source>
</evidence>
<name>A0A3R9NTK7_9BACT</name>